<dbReference type="AlphaFoldDB" id="A0A8C1APS3"/>
<keyword evidence="1" id="KW-0808">Transferase</keyword>
<evidence type="ECO:0000256" key="3">
    <source>
        <dbReference type="ARBA" id="ARBA00022737"/>
    </source>
</evidence>
<evidence type="ECO:0000256" key="2">
    <source>
        <dbReference type="ARBA" id="ARBA00022723"/>
    </source>
</evidence>
<name>A0A8C1APS3_CYPCA</name>
<keyword evidence="9" id="KW-1185">Reference proteome</keyword>
<evidence type="ECO:0000259" key="7">
    <source>
        <dbReference type="PROSITE" id="PS51873"/>
    </source>
</evidence>
<dbReference type="Ensembl" id="ENSCCRT00010022662.1">
    <property type="protein sequence ID" value="ENSCCRP00010020705.1"/>
    <property type="gene ID" value="ENSCCRG00010008974.1"/>
</dbReference>
<evidence type="ECO:0000313" key="8">
    <source>
        <dbReference type="Ensembl" id="ENSCCRP00010020705.1"/>
    </source>
</evidence>
<dbReference type="Pfam" id="PF22191">
    <property type="entry name" value="IBR_1"/>
    <property type="match status" value="1"/>
</dbReference>
<sequence length="283" mass="32299">MSETMKKFTPRDKGIKLVSKPNDFDVFDDDPDVLRAVLSCGHITDPNSLTDCCKTQLDYGQTEFKCPVCEETWPYDEVRKLAKLTLEEQLSFEEKLGTNTVKNLFDFRVVSTFLPCRSSKTLIRELMSLTLHLCLFSLHIQCPGCSTFVERLDVSNLCVECPVCTEKTGNSYEFCWNCLREWKGSQNRAERCGNVGCTIDKKLLKDCPMISLTYFENKVQCPNIRACTSCGVLIEHTNDGCNNMECPECDFEFCFICLNPGHDYDEDQPCKLAPRQIESESQQ</sequence>
<proteinExistence type="predicted"/>
<keyword evidence="5" id="KW-0833">Ubl conjugation pathway</keyword>
<evidence type="ECO:0000256" key="6">
    <source>
        <dbReference type="ARBA" id="ARBA00022833"/>
    </source>
</evidence>
<keyword evidence="6" id="KW-0862">Zinc</keyword>
<keyword evidence="4" id="KW-0863">Zinc-finger</keyword>
<dbReference type="GO" id="GO:0016740">
    <property type="term" value="F:transferase activity"/>
    <property type="evidence" value="ECO:0007669"/>
    <property type="project" value="UniProtKB-KW"/>
</dbReference>
<dbReference type="InterPro" id="IPR044066">
    <property type="entry name" value="TRIAD_supradom"/>
</dbReference>
<feature type="domain" description="RING-type" evidence="7">
    <location>
        <begin position="16"/>
        <end position="279"/>
    </location>
</feature>
<reference evidence="8" key="1">
    <citation type="submission" date="2025-08" db="UniProtKB">
        <authorList>
            <consortium name="Ensembl"/>
        </authorList>
    </citation>
    <scope>IDENTIFICATION</scope>
</reference>
<accession>A0A8C1APS3</accession>
<dbReference type="Gene3D" id="1.20.120.1750">
    <property type="match status" value="1"/>
</dbReference>
<dbReference type="InterPro" id="IPR002867">
    <property type="entry name" value="IBR_dom"/>
</dbReference>
<dbReference type="SMART" id="SM00647">
    <property type="entry name" value="IBR"/>
    <property type="match status" value="2"/>
</dbReference>
<reference evidence="8" key="2">
    <citation type="submission" date="2025-09" db="UniProtKB">
        <authorList>
            <consortium name="Ensembl"/>
        </authorList>
    </citation>
    <scope>IDENTIFICATION</scope>
</reference>
<evidence type="ECO:0000313" key="9">
    <source>
        <dbReference type="Proteomes" id="UP000694427"/>
    </source>
</evidence>
<evidence type="ECO:0000256" key="5">
    <source>
        <dbReference type="ARBA" id="ARBA00022786"/>
    </source>
</evidence>
<keyword evidence="3" id="KW-0677">Repeat</keyword>
<protein>
    <submittedName>
        <fullName evidence="8">E3 ubiquitin-protein ligase RNF19B-like</fullName>
    </submittedName>
</protein>
<dbReference type="PROSITE" id="PS51873">
    <property type="entry name" value="TRIAD"/>
    <property type="match status" value="1"/>
</dbReference>
<dbReference type="GO" id="GO:0008270">
    <property type="term" value="F:zinc ion binding"/>
    <property type="evidence" value="ECO:0007669"/>
    <property type="project" value="UniProtKB-KW"/>
</dbReference>
<organism evidence="8 9">
    <name type="scientific">Cyprinus carpio</name>
    <name type="common">Common carp</name>
    <dbReference type="NCBI Taxonomy" id="7962"/>
    <lineage>
        <taxon>Eukaryota</taxon>
        <taxon>Metazoa</taxon>
        <taxon>Chordata</taxon>
        <taxon>Craniata</taxon>
        <taxon>Vertebrata</taxon>
        <taxon>Euteleostomi</taxon>
        <taxon>Actinopterygii</taxon>
        <taxon>Neopterygii</taxon>
        <taxon>Teleostei</taxon>
        <taxon>Ostariophysi</taxon>
        <taxon>Cypriniformes</taxon>
        <taxon>Cyprinidae</taxon>
        <taxon>Cyprininae</taxon>
        <taxon>Cyprinus</taxon>
    </lineage>
</organism>
<dbReference type="SUPFAM" id="SSF57850">
    <property type="entry name" value="RING/U-box"/>
    <property type="match status" value="1"/>
</dbReference>
<keyword evidence="2" id="KW-0479">Metal-binding</keyword>
<dbReference type="CDD" id="cd20336">
    <property type="entry name" value="Rcat_RBR"/>
    <property type="match status" value="1"/>
</dbReference>
<evidence type="ECO:0000256" key="1">
    <source>
        <dbReference type="ARBA" id="ARBA00022679"/>
    </source>
</evidence>
<gene>
    <name evidence="8" type="primary">LOC109089129</name>
</gene>
<dbReference type="Proteomes" id="UP000694427">
    <property type="component" value="Unplaced"/>
</dbReference>
<evidence type="ECO:0000256" key="4">
    <source>
        <dbReference type="ARBA" id="ARBA00022771"/>
    </source>
</evidence>